<evidence type="ECO:0000256" key="1">
    <source>
        <dbReference type="ARBA" id="ARBA00004123"/>
    </source>
</evidence>
<dbReference type="SMART" id="SM01025">
    <property type="entry name" value="BEN"/>
    <property type="match status" value="1"/>
</dbReference>
<dbReference type="GO" id="GO:0003677">
    <property type="term" value="F:DNA binding"/>
    <property type="evidence" value="ECO:0007669"/>
    <property type="project" value="InterPro"/>
</dbReference>
<gene>
    <name evidence="8" type="ORF">CLODIP_2_CD02285</name>
</gene>
<proteinExistence type="predicted"/>
<dbReference type="InterPro" id="IPR051095">
    <property type="entry name" value="Dros_DevTransReg"/>
</dbReference>
<feature type="region of interest" description="Disordered" evidence="5">
    <location>
        <begin position="125"/>
        <end position="196"/>
    </location>
</feature>
<dbReference type="InterPro" id="IPR011333">
    <property type="entry name" value="SKP1/BTB/POZ_sf"/>
</dbReference>
<dbReference type="SUPFAM" id="SSF54695">
    <property type="entry name" value="POZ domain"/>
    <property type="match status" value="1"/>
</dbReference>
<dbReference type="OrthoDB" id="8186171at2759"/>
<name>A0A8S1C8W1_9INSE</name>
<comment type="caution">
    <text evidence="8">The sequence shown here is derived from an EMBL/GenBank/DDBJ whole genome shotgun (WGS) entry which is preliminary data.</text>
</comment>
<feature type="domain" description="BTB" evidence="6">
    <location>
        <begin position="34"/>
        <end position="99"/>
    </location>
</feature>
<organism evidence="8 9">
    <name type="scientific">Cloeon dipterum</name>
    <dbReference type="NCBI Taxonomy" id="197152"/>
    <lineage>
        <taxon>Eukaryota</taxon>
        <taxon>Metazoa</taxon>
        <taxon>Ecdysozoa</taxon>
        <taxon>Arthropoda</taxon>
        <taxon>Hexapoda</taxon>
        <taxon>Insecta</taxon>
        <taxon>Pterygota</taxon>
        <taxon>Palaeoptera</taxon>
        <taxon>Ephemeroptera</taxon>
        <taxon>Pisciforma</taxon>
        <taxon>Baetidae</taxon>
        <taxon>Cloeon</taxon>
    </lineage>
</organism>
<dbReference type="AlphaFoldDB" id="A0A8S1C8W1"/>
<feature type="compositionally biased region" description="Basic and acidic residues" evidence="5">
    <location>
        <begin position="125"/>
        <end position="139"/>
    </location>
</feature>
<dbReference type="Gene3D" id="3.30.710.10">
    <property type="entry name" value="Potassium Channel Kv1.1, Chain A"/>
    <property type="match status" value="1"/>
</dbReference>
<reference evidence="8 9" key="1">
    <citation type="submission" date="2020-04" db="EMBL/GenBank/DDBJ databases">
        <authorList>
            <person name="Alioto T."/>
            <person name="Alioto T."/>
            <person name="Gomez Garrido J."/>
        </authorList>
    </citation>
    <scope>NUCLEOTIDE SEQUENCE [LARGE SCALE GENOMIC DNA]</scope>
</reference>
<dbReference type="PANTHER" id="PTHR23110">
    <property type="entry name" value="BTB DOMAIN TRANSCRIPTION FACTOR"/>
    <property type="match status" value="1"/>
</dbReference>
<dbReference type="PROSITE" id="PS50097">
    <property type="entry name" value="BTB"/>
    <property type="match status" value="1"/>
</dbReference>
<dbReference type="PROSITE" id="PS51457">
    <property type="entry name" value="BEN"/>
    <property type="match status" value="1"/>
</dbReference>
<keyword evidence="9" id="KW-1185">Reference proteome</keyword>
<dbReference type="GO" id="GO:0005634">
    <property type="term" value="C:nucleus"/>
    <property type="evidence" value="ECO:0007669"/>
    <property type="project" value="UniProtKB-SubCell"/>
</dbReference>
<evidence type="ECO:0000256" key="5">
    <source>
        <dbReference type="SAM" id="MobiDB-lite"/>
    </source>
</evidence>
<dbReference type="GO" id="GO:0006357">
    <property type="term" value="P:regulation of transcription by RNA polymerase II"/>
    <property type="evidence" value="ECO:0007669"/>
    <property type="project" value="TreeGrafter"/>
</dbReference>
<evidence type="ECO:0008006" key="10">
    <source>
        <dbReference type="Google" id="ProtNLM"/>
    </source>
</evidence>
<dbReference type="Pfam" id="PF10523">
    <property type="entry name" value="BEN"/>
    <property type="match status" value="1"/>
</dbReference>
<feature type="compositionally biased region" description="Acidic residues" evidence="5">
    <location>
        <begin position="173"/>
        <end position="193"/>
    </location>
</feature>
<dbReference type="EMBL" id="CADEPI010000012">
    <property type="protein sequence ID" value="CAB3363577.1"/>
    <property type="molecule type" value="Genomic_DNA"/>
</dbReference>
<dbReference type="CDD" id="cd18315">
    <property type="entry name" value="BTB_POZ_BAB-like"/>
    <property type="match status" value="1"/>
</dbReference>
<keyword evidence="4" id="KW-0539">Nucleus</keyword>
<dbReference type="Proteomes" id="UP000494165">
    <property type="component" value="Unassembled WGS sequence"/>
</dbReference>
<evidence type="ECO:0000313" key="8">
    <source>
        <dbReference type="EMBL" id="CAB3363577.1"/>
    </source>
</evidence>
<evidence type="ECO:0000256" key="3">
    <source>
        <dbReference type="ARBA" id="ARBA00022843"/>
    </source>
</evidence>
<evidence type="ECO:0000256" key="4">
    <source>
        <dbReference type="ARBA" id="ARBA00023242"/>
    </source>
</evidence>
<dbReference type="InterPro" id="IPR018379">
    <property type="entry name" value="BEN_domain"/>
</dbReference>
<keyword evidence="3" id="KW-0832">Ubl conjugation</keyword>
<dbReference type="SMART" id="SM00225">
    <property type="entry name" value="BTB"/>
    <property type="match status" value="1"/>
</dbReference>
<evidence type="ECO:0000259" key="7">
    <source>
        <dbReference type="PROSITE" id="PS51457"/>
    </source>
</evidence>
<comment type="subcellular location">
    <subcellularLocation>
        <location evidence="1">Nucleus</location>
    </subcellularLocation>
</comment>
<dbReference type="InterPro" id="IPR000210">
    <property type="entry name" value="BTB/POZ_dom"/>
</dbReference>
<evidence type="ECO:0000256" key="2">
    <source>
        <dbReference type="ARBA" id="ARBA00022499"/>
    </source>
</evidence>
<protein>
    <recommendedName>
        <fullName evidence="10">BTB domain-containing protein</fullName>
    </recommendedName>
</protein>
<dbReference type="Pfam" id="PF00651">
    <property type="entry name" value="BTB"/>
    <property type="match status" value="1"/>
</dbReference>
<evidence type="ECO:0000313" key="9">
    <source>
        <dbReference type="Proteomes" id="UP000494165"/>
    </source>
</evidence>
<feature type="region of interest" description="Disordered" evidence="5">
    <location>
        <begin position="369"/>
        <end position="394"/>
    </location>
</feature>
<sequence>MGSAGEKQYYLKWNNFSDNIVTSLDSLRGDEDFVDVTIACEGHSLKAHKVVLSACSQYIKKLLKENPCAHPIIILKDVALAELTALVSFMYNGQILVSEDQIPQLIKTAEMLEIRGLTEITREAKRAEEMKSEPKDEAHPPAAKRPCPGDQLQVPPVPSTQWMNKRPTREMLAESDEEEEDDDNDFGDDDDDSGRDYEAQTREMQVASVLETLNNQHRMQQQLLQHEQRKAAEFNGTNTDEGGGGGQPGRVMALPSSSHRPVDIATRVSQMEDAMMPGDVLVIGETHITPARCVPPRPPKTVPPMSTAMELKAAEEQQQRLSMEMSLRLQVQRKLEAERLRAMERLRHAEAGLMNAGPMDCSNYPGITNGGQELNGHHHHHPREEGLNHHQPPQPVVAAPPPPQMAAPALSLPLSPDLQLKMLMCRDFKKYTNMLLVAVFGREVLATHCLNGSKGSAKPRLDTDKVTRVIATVMEKFDVPASTVREAIRVKLNNEDKLKKRSKRTANSLM</sequence>
<dbReference type="PANTHER" id="PTHR23110:SF98">
    <property type="entry name" value="PRE-LOLA-G, ISOFORM C-RELATED"/>
    <property type="match status" value="1"/>
</dbReference>
<dbReference type="Gene3D" id="1.10.10.2590">
    <property type="entry name" value="BEN domain"/>
    <property type="match status" value="1"/>
</dbReference>
<keyword evidence="2" id="KW-1017">Isopeptide bond</keyword>
<accession>A0A8S1C8W1</accession>
<evidence type="ECO:0000259" key="6">
    <source>
        <dbReference type="PROSITE" id="PS50097"/>
    </source>
</evidence>
<feature type="domain" description="BEN" evidence="7">
    <location>
        <begin position="400"/>
        <end position="505"/>
    </location>
</feature>